<evidence type="ECO:0000313" key="4">
    <source>
        <dbReference type="EMBL" id="NYH84930.1"/>
    </source>
</evidence>
<dbReference type="Gene3D" id="3.40.1190.20">
    <property type="match status" value="1"/>
</dbReference>
<dbReference type="Pfam" id="PF00294">
    <property type="entry name" value="PfkB"/>
    <property type="match status" value="1"/>
</dbReference>
<evidence type="ECO:0000256" key="2">
    <source>
        <dbReference type="ARBA" id="ARBA00022777"/>
    </source>
</evidence>
<evidence type="ECO:0000259" key="3">
    <source>
        <dbReference type="Pfam" id="PF00294"/>
    </source>
</evidence>
<keyword evidence="7" id="KW-1185">Reference proteome</keyword>
<dbReference type="OrthoDB" id="7946249at2"/>
<dbReference type="Proteomes" id="UP000199052">
    <property type="component" value="Unassembled WGS sequence"/>
</dbReference>
<dbReference type="EMBL" id="JACBZA010000001">
    <property type="protein sequence ID" value="NYH84930.1"/>
    <property type="molecule type" value="Genomic_DNA"/>
</dbReference>
<evidence type="ECO:0000313" key="5">
    <source>
        <dbReference type="EMBL" id="SFF77535.1"/>
    </source>
</evidence>
<organism evidence="5 6">
    <name type="scientific">Actinopolymorpha cephalotaxi</name>
    <dbReference type="NCBI Taxonomy" id="504797"/>
    <lineage>
        <taxon>Bacteria</taxon>
        <taxon>Bacillati</taxon>
        <taxon>Actinomycetota</taxon>
        <taxon>Actinomycetes</taxon>
        <taxon>Propionibacteriales</taxon>
        <taxon>Actinopolymorphaceae</taxon>
        <taxon>Actinopolymorpha</taxon>
    </lineage>
</organism>
<dbReference type="Proteomes" id="UP000533017">
    <property type="component" value="Unassembled WGS sequence"/>
</dbReference>
<evidence type="ECO:0000256" key="1">
    <source>
        <dbReference type="ARBA" id="ARBA00022679"/>
    </source>
</evidence>
<dbReference type="STRING" id="504797.SAMN05421678_10298"/>
<feature type="domain" description="Carbohydrate kinase PfkB" evidence="3">
    <location>
        <begin position="5"/>
        <end position="300"/>
    </location>
</feature>
<proteinExistence type="predicted"/>
<reference evidence="4 7" key="2">
    <citation type="submission" date="2020-07" db="EMBL/GenBank/DDBJ databases">
        <title>Sequencing the genomes of 1000 actinobacteria strains.</title>
        <authorList>
            <person name="Klenk H.-P."/>
        </authorList>
    </citation>
    <scope>NUCLEOTIDE SEQUENCE [LARGE SCALE GENOMIC DNA]</scope>
    <source>
        <strain evidence="4 7">DSM 45117</strain>
    </source>
</reference>
<sequence length="316" mass="32672">MPEPTEVLVVGELNVDVIVSGADAVPTFGQHEQIVDECRVTLGSSSAIFACGVRRLGHATTMVGVVGADMFGEVVRDALRERDVDTSAVVVDPGTPTGVTVILNTGADRALLTAPGSIGATRRAHVPAELLHGARHLHVGSVFLQRDLRPELPALFDDARAAGLTTSFDPNWDPAQRWTDLLPLLGHVDVVFVNEAEAEHLTGGLPAFRAAYALSDLMRPGGTIVVKRGEHGALAVRDGKDTAVPAYDMNVVDTTGAGDSFDAGFVHGLLNGAELGECLALGAGCGSLSTRTAGGTDAQPDAGELTALLGQVAYGA</sequence>
<dbReference type="PROSITE" id="PS00584">
    <property type="entry name" value="PFKB_KINASES_2"/>
    <property type="match status" value="1"/>
</dbReference>
<dbReference type="InterPro" id="IPR002173">
    <property type="entry name" value="Carboh/pur_kinase_PfkB_CS"/>
</dbReference>
<dbReference type="InterPro" id="IPR011611">
    <property type="entry name" value="PfkB_dom"/>
</dbReference>
<evidence type="ECO:0000313" key="6">
    <source>
        <dbReference type="Proteomes" id="UP000199052"/>
    </source>
</evidence>
<evidence type="ECO:0000313" key="7">
    <source>
        <dbReference type="Proteomes" id="UP000533017"/>
    </source>
</evidence>
<dbReference type="GO" id="GO:0016301">
    <property type="term" value="F:kinase activity"/>
    <property type="evidence" value="ECO:0007669"/>
    <property type="project" value="UniProtKB-KW"/>
</dbReference>
<keyword evidence="1" id="KW-0808">Transferase</keyword>
<dbReference type="CDD" id="cd01166">
    <property type="entry name" value="KdgK"/>
    <property type="match status" value="1"/>
</dbReference>
<dbReference type="InterPro" id="IPR029056">
    <property type="entry name" value="Ribokinase-like"/>
</dbReference>
<protein>
    <submittedName>
        <fullName evidence="5">Sugar or nucleoside kinase, ribokinase family</fullName>
    </submittedName>
    <submittedName>
        <fullName evidence="4">Sugar/nucleoside kinase (Ribokinase family)</fullName>
    </submittedName>
</protein>
<dbReference type="RefSeq" id="WP_092881047.1">
    <property type="nucleotide sequence ID" value="NZ_FOOI01000002.1"/>
</dbReference>
<dbReference type="PANTHER" id="PTHR10584">
    <property type="entry name" value="SUGAR KINASE"/>
    <property type="match status" value="1"/>
</dbReference>
<reference evidence="5 6" key="1">
    <citation type="submission" date="2016-10" db="EMBL/GenBank/DDBJ databases">
        <authorList>
            <person name="de Groot N.N."/>
        </authorList>
    </citation>
    <scope>NUCLEOTIDE SEQUENCE [LARGE SCALE GENOMIC DNA]</scope>
    <source>
        <strain evidence="5 6">CPCC 202808</strain>
    </source>
</reference>
<name>A0A1I2LE60_9ACTN</name>
<keyword evidence="2 5" id="KW-0418">Kinase</keyword>
<dbReference type="SUPFAM" id="SSF53613">
    <property type="entry name" value="Ribokinase-like"/>
    <property type="match status" value="1"/>
</dbReference>
<dbReference type="PANTHER" id="PTHR10584:SF166">
    <property type="entry name" value="RIBOKINASE"/>
    <property type="match status" value="1"/>
</dbReference>
<gene>
    <name evidence="4" type="ORF">FHR37_003781</name>
    <name evidence="5" type="ORF">SAMN05421678_10298</name>
</gene>
<dbReference type="EMBL" id="FOOI01000002">
    <property type="protein sequence ID" value="SFF77535.1"/>
    <property type="molecule type" value="Genomic_DNA"/>
</dbReference>
<dbReference type="AlphaFoldDB" id="A0A1I2LE60"/>
<accession>A0A1I2LE60</accession>